<proteinExistence type="predicted"/>
<evidence type="ECO:0000313" key="2">
    <source>
        <dbReference type="EMBL" id="CAB4014787.1"/>
    </source>
</evidence>
<dbReference type="PANTHER" id="PTHR47331:SF6">
    <property type="entry name" value="DOUBLECORTIN DOMAIN-CONTAINING PROTEIN"/>
    <property type="match status" value="1"/>
</dbReference>
<gene>
    <name evidence="2" type="ORF">PACLA_8A080652</name>
</gene>
<reference evidence="2" key="1">
    <citation type="submission" date="2020-04" db="EMBL/GenBank/DDBJ databases">
        <authorList>
            <person name="Alioto T."/>
            <person name="Alioto T."/>
            <person name="Gomez Garrido J."/>
        </authorList>
    </citation>
    <scope>NUCLEOTIDE SEQUENCE</scope>
    <source>
        <strain evidence="2">A484AB</strain>
    </source>
</reference>
<evidence type="ECO:0000256" key="1">
    <source>
        <dbReference type="SAM" id="MobiDB-lite"/>
    </source>
</evidence>
<sequence length="203" mass="22061">MNDHKVDYPSFSEFVSFIELVSREKNDPNLCLNALEGDRPGERNRDRPGQSYKTAIPDAGQGTKSPPTPVVALHGGRPPALGKPNESKENTLIGNIGTPPKPEEVKGHGEETAKVNTKCIDVCGQQSGGKSCAKICLAHVFVHGQTETKIRAYVVIDDQSNCSLGKSVLFDQLNLRGEPFTYTLQTCAGQSEVKGRRAKRVMI</sequence>
<dbReference type="EMBL" id="CACRXK020008446">
    <property type="protein sequence ID" value="CAB4014787.1"/>
    <property type="molecule type" value="Genomic_DNA"/>
</dbReference>
<protein>
    <submittedName>
        <fullName evidence="2">Uncharacterized protein</fullName>
    </submittedName>
</protein>
<dbReference type="Proteomes" id="UP001152795">
    <property type="component" value="Unassembled WGS sequence"/>
</dbReference>
<feature type="region of interest" description="Disordered" evidence="1">
    <location>
        <begin position="30"/>
        <end position="107"/>
    </location>
</feature>
<name>A0A7D9ISG4_PARCT</name>
<evidence type="ECO:0000313" key="3">
    <source>
        <dbReference type="Proteomes" id="UP001152795"/>
    </source>
</evidence>
<keyword evidence="3" id="KW-1185">Reference proteome</keyword>
<comment type="caution">
    <text evidence="2">The sequence shown here is derived from an EMBL/GenBank/DDBJ whole genome shotgun (WGS) entry which is preliminary data.</text>
</comment>
<dbReference type="PANTHER" id="PTHR47331">
    <property type="entry name" value="PHD-TYPE DOMAIN-CONTAINING PROTEIN"/>
    <property type="match status" value="1"/>
</dbReference>
<dbReference type="AlphaFoldDB" id="A0A7D9ISG4"/>
<organism evidence="2 3">
    <name type="scientific">Paramuricea clavata</name>
    <name type="common">Red gorgonian</name>
    <name type="synonym">Violescent sea-whip</name>
    <dbReference type="NCBI Taxonomy" id="317549"/>
    <lineage>
        <taxon>Eukaryota</taxon>
        <taxon>Metazoa</taxon>
        <taxon>Cnidaria</taxon>
        <taxon>Anthozoa</taxon>
        <taxon>Octocorallia</taxon>
        <taxon>Malacalcyonacea</taxon>
        <taxon>Plexauridae</taxon>
        <taxon>Paramuricea</taxon>
    </lineage>
</organism>
<accession>A0A7D9ISG4</accession>
<feature type="compositionally biased region" description="Basic and acidic residues" evidence="1">
    <location>
        <begin position="36"/>
        <end position="48"/>
    </location>
</feature>